<gene>
    <name evidence="2" type="ORF">NLJ89_g8787</name>
</gene>
<feature type="compositionally biased region" description="Basic and acidic residues" evidence="1">
    <location>
        <begin position="143"/>
        <end position="153"/>
    </location>
</feature>
<feature type="compositionally biased region" description="Basic residues" evidence="1">
    <location>
        <begin position="1"/>
        <end position="10"/>
    </location>
</feature>
<organism evidence="2 3">
    <name type="scientific">Agrocybe chaxingu</name>
    <dbReference type="NCBI Taxonomy" id="84603"/>
    <lineage>
        <taxon>Eukaryota</taxon>
        <taxon>Fungi</taxon>
        <taxon>Dikarya</taxon>
        <taxon>Basidiomycota</taxon>
        <taxon>Agaricomycotina</taxon>
        <taxon>Agaricomycetes</taxon>
        <taxon>Agaricomycetidae</taxon>
        <taxon>Agaricales</taxon>
        <taxon>Agaricineae</taxon>
        <taxon>Strophariaceae</taxon>
        <taxon>Agrocybe</taxon>
    </lineage>
</organism>
<name>A0A9W8K169_9AGAR</name>
<protein>
    <submittedName>
        <fullName evidence="2">Uncharacterized protein</fullName>
    </submittedName>
</protein>
<dbReference type="Proteomes" id="UP001148786">
    <property type="component" value="Unassembled WGS sequence"/>
</dbReference>
<feature type="compositionally biased region" description="Acidic residues" evidence="1">
    <location>
        <begin position="105"/>
        <end position="124"/>
    </location>
</feature>
<sequence>MYKNPKKLRASKGTSTMQDDDANTTTMAIAIPGVKGTSVMQPAASALEGVKLVKGEVVGMVGFRGGGGGGGEKLASWRPRRGGDLEGALALRAMKVSTPTAGDNDLMDDSDSEDDDDEVPDFGDDIMSRKGQRYEYSPPPHCNDLRRPTHDDADPTQETAPMQD</sequence>
<feature type="compositionally biased region" description="Polar residues" evidence="1">
    <location>
        <begin position="12"/>
        <end position="23"/>
    </location>
</feature>
<dbReference type="EMBL" id="JANKHO010001251">
    <property type="protein sequence ID" value="KAJ3502650.1"/>
    <property type="molecule type" value="Genomic_DNA"/>
</dbReference>
<dbReference type="AlphaFoldDB" id="A0A9W8K169"/>
<comment type="caution">
    <text evidence="2">The sequence shown here is derived from an EMBL/GenBank/DDBJ whole genome shotgun (WGS) entry which is preliminary data.</text>
</comment>
<evidence type="ECO:0000313" key="3">
    <source>
        <dbReference type="Proteomes" id="UP001148786"/>
    </source>
</evidence>
<feature type="region of interest" description="Disordered" evidence="1">
    <location>
        <begin position="1"/>
        <end position="23"/>
    </location>
</feature>
<evidence type="ECO:0000256" key="1">
    <source>
        <dbReference type="SAM" id="MobiDB-lite"/>
    </source>
</evidence>
<reference evidence="2" key="1">
    <citation type="submission" date="2022-07" db="EMBL/GenBank/DDBJ databases">
        <title>Genome Sequence of Agrocybe chaxingu.</title>
        <authorList>
            <person name="Buettner E."/>
        </authorList>
    </citation>
    <scope>NUCLEOTIDE SEQUENCE</scope>
    <source>
        <strain evidence="2">MP-N11</strain>
    </source>
</reference>
<evidence type="ECO:0000313" key="2">
    <source>
        <dbReference type="EMBL" id="KAJ3502650.1"/>
    </source>
</evidence>
<accession>A0A9W8K169</accession>
<feature type="region of interest" description="Disordered" evidence="1">
    <location>
        <begin position="95"/>
        <end position="164"/>
    </location>
</feature>
<proteinExistence type="predicted"/>
<keyword evidence="3" id="KW-1185">Reference proteome</keyword>